<accession>A0A6B0UA48</accession>
<evidence type="ECO:0000313" key="2">
    <source>
        <dbReference type="EMBL" id="MXU85495.1"/>
    </source>
</evidence>
<dbReference type="AlphaFoldDB" id="A0A6B0UA48"/>
<reference evidence="2" key="1">
    <citation type="submission" date="2019-12" db="EMBL/GenBank/DDBJ databases">
        <title>An insight into the sialome of adult female Ixodes ricinus ticks feeding for 6 days.</title>
        <authorList>
            <person name="Perner J."/>
            <person name="Ribeiro J.M.C."/>
        </authorList>
    </citation>
    <scope>NUCLEOTIDE SEQUENCE</scope>
    <source>
        <strain evidence="2">Semi-engorged</strain>
        <tissue evidence="2">Salivary glands</tissue>
    </source>
</reference>
<keyword evidence="1" id="KW-0732">Signal</keyword>
<dbReference type="EMBL" id="GIFC01003412">
    <property type="protein sequence ID" value="MXU85495.1"/>
    <property type="molecule type" value="Transcribed_RNA"/>
</dbReference>
<feature type="signal peptide" evidence="1">
    <location>
        <begin position="1"/>
        <end position="27"/>
    </location>
</feature>
<proteinExistence type="predicted"/>
<name>A0A6B0UA48_IXORI</name>
<sequence>MAGHEHFFICRSRQIAWALFFFCKGSARPWCGDCRSAVIYCGGRFLLSASSTGRKHSSNDASRAAAANLSRGVCTFRPASRCFSWA</sequence>
<protein>
    <submittedName>
        <fullName evidence="2">Putative secreted protein</fullName>
    </submittedName>
</protein>
<evidence type="ECO:0000256" key="1">
    <source>
        <dbReference type="SAM" id="SignalP"/>
    </source>
</evidence>
<organism evidence="2">
    <name type="scientific">Ixodes ricinus</name>
    <name type="common">Common tick</name>
    <name type="synonym">Acarus ricinus</name>
    <dbReference type="NCBI Taxonomy" id="34613"/>
    <lineage>
        <taxon>Eukaryota</taxon>
        <taxon>Metazoa</taxon>
        <taxon>Ecdysozoa</taxon>
        <taxon>Arthropoda</taxon>
        <taxon>Chelicerata</taxon>
        <taxon>Arachnida</taxon>
        <taxon>Acari</taxon>
        <taxon>Parasitiformes</taxon>
        <taxon>Ixodida</taxon>
        <taxon>Ixodoidea</taxon>
        <taxon>Ixodidae</taxon>
        <taxon>Ixodinae</taxon>
        <taxon>Ixodes</taxon>
    </lineage>
</organism>
<feature type="chain" id="PRO_5025403002" evidence="1">
    <location>
        <begin position="28"/>
        <end position="86"/>
    </location>
</feature>